<dbReference type="GO" id="GO:0006629">
    <property type="term" value="P:lipid metabolic process"/>
    <property type="evidence" value="ECO:0007669"/>
    <property type="project" value="InterPro"/>
</dbReference>
<dbReference type="RefSeq" id="WP_107545011.1">
    <property type="nucleotide sequence ID" value="NZ_PZFQ01000017.1"/>
</dbReference>
<dbReference type="GO" id="GO:0008081">
    <property type="term" value="F:phosphoric diester hydrolase activity"/>
    <property type="evidence" value="ECO:0007669"/>
    <property type="project" value="InterPro"/>
</dbReference>
<evidence type="ECO:0000259" key="1">
    <source>
        <dbReference type="PROSITE" id="PS51704"/>
    </source>
</evidence>
<accession>A0A9Q6MUS1</accession>
<comment type="caution">
    <text evidence="2">The sequence shown here is derived from an EMBL/GenBank/DDBJ whole genome shotgun (WGS) entry which is preliminary data.</text>
</comment>
<dbReference type="PANTHER" id="PTHR46211:SF1">
    <property type="entry name" value="GLYCEROPHOSPHODIESTER PHOSPHODIESTERASE, CYTOPLASMIC"/>
    <property type="match status" value="1"/>
</dbReference>
<evidence type="ECO:0000313" key="2">
    <source>
        <dbReference type="EMBL" id="PTI75753.1"/>
    </source>
</evidence>
<dbReference type="InterPro" id="IPR017946">
    <property type="entry name" value="PLC-like_Pdiesterase_TIM-brl"/>
</dbReference>
<dbReference type="SUPFAM" id="SSF51695">
    <property type="entry name" value="PLC-like phosphodiesterases"/>
    <property type="match status" value="1"/>
</dbReference>
<reference evidence="2 3" key="1">
    <citation type="journal article" date="2016" name="Front. Microbiol.">
        <title>Comprehensive Phylogenetic Analysis of Bovine Non-aureus Staphylococci Species Based on Whole-Genome Sequencing.</title>
        <authorList>
            <person name="Naushad S."/>
            <person name="Barkema H.W."/>
            <person name="Luby C."/>
            <person name="Condas L.A."/>
            <person name="Nobrega D.B."/>
            <person name="Carson D.A."/>
            <person name="De Buck J."/>
        </authorList>
    </citation>
    <scope>NUCLEOTIDE SEQUENCE [LARGE SCALE GENOMIC DNA]</scope>
    <source>
        <strain evidence="2 3">SNUC 1231</strain>
    </source>
</reference>
<proteinExistence type="predicted"/>
<dbReference type="Gene3D" id="3.20.20.190">
    <property type="entry name" value="Phosphatidylinositol (PI) phosphodiesterase"/>
    <property type="match status" value="1"/>
</dbReference>
<feature type="domain" description="GP-PDE" evidence="1">
    <location>
        <begin position="46"/>
        <end position="302"/>
    </location>
</feature>
<protein>
    <submittedName>
        <fullName evidence="2">Glycerophosphodiester phosphodiesterase</fullName>
    </submittedName>
</protein>
<dbReference type="Pfam" id="PF03009">
    <property type="entry name" value="GDPD"/>
    <property type="match status" value="1"/>
</dbReference>
<sequence>MTNFNKLLKGAFLSTVGIVSSLFFINKYKTKPKPQSIPAFFSKPAPYILAHHGGMAVRPENTKLAFDNAVAHNIDGFDISVRITKDNQLIVFNDTDVDRTTNGSGKVSEHTLDELQNLDAGYHYTDINNFKPYEAHPDARILSLGELLDLYPNQVISITLSDNPNSSHGQLIPKLLYKIIVTHDAQERVLLSSAYKEHIDQISKLSNGFIAIGARPCEIAEGFSKFNLGLGHMFQTNAHTFHMPVAIKGVKLNSPRFIHWLNERNIVPSYYGVNNLDLMNDLLFHGAHTLITDRPDLAERFKLTYH</sequence>
<dbReference type="Proteomes" id="UP000241960">
    <property type="component" value="Unassembled WGS sequence"/>
</dbReference>
<dbReference type="InterPro" id="IPR030395">
    <property type="entry name" value="GP_PDE_dom"/>
</dbReference>
<dbReference type="PROSITE" id="PS51704">
    <property type="entry name" value="GP_PDE"/>
    <property type="match status" value="1"/>
</dbReference>
<evidence type="ECO:0000313" key="3">
    <source>
        <dbReference type="Proteomes" id="UP000241960"/>
    </source>
</evidence>
<dbReference type="PANTHER" id="PTHR46211">
    <property type="entry name" value="GLYCEROPHOSPHORYL DIESTER PHOSPHODIESTERASE"/>
    <property type="match status" value="1"/>
</dbReference>
<organism evidence="2 3">
    <name type="scientific">Staphylococcus succinus</name>
    <dbReference type="NCBI Taxonomy" id="61015"/>
    <lineage>
        <taxon>Bacteria</taxon>
        <taxon>Bacillati</taxon>
        <taxon>Bacillota</taxon>
        <taxon>Bacilli</taxon>
        <taxon>Bacillales</taxon>
        <taxon>Staphylococcaceae</taxon>
        <taxon>Staphylococcus</taxon>
    </lineage>
</organism>
<dbReference type="EMBL" id="PZFQ01000017">
    <property type="protein sequence ID" value="PTI75753.1"/>
    <property type="molecule type" value="Genomic_DNA"/>
</dbReference>
<dbReference type="AlphaFoldDB" id="A0A9Q6MUS1"/>
<gene>
    <name evidence="2" type="ORF">BU058_06575</name>
</gene>
<name>A0A9Q6MUS1_9STAP</name>